<proteinExistence type="predicted"/>
<dbReference type="STRING" id="1429867.A0A0G4PW94"/>
<gene>
    <name evidence="3" type="ORF">PCAMFM013_S055g000027</name>
</gene>
<evidence type="ECO:0000313" key="3">
    <source>
        <dbReference type="EMBL" id="CRL30612.1"/>
    </source>
</evidence>
<feature type="domain" description="Gfo/Idh/MocA-like oxidoreductase N-terminal" evidence="1">
    <location>
        <begin position="23"/>
        <end position="131"/>
    </location>
</feature>
<dbReference type="Pfam" id="PF01408">
    <property type="entry name" value="GFO_IDH_MocA"/>
    <property type="match status" value="1"/>
</dbReference>
<reference evidence="3 4" key="1">
    <citation type="journal article" date="2014" name="Nat. Commun.">
        <title>Multiple recent horizontal transfers of a large genomic region in cheese making fungi.</title>
        <authorList>
            <person name="Cheeseman K."/>
            <person name="Ropars J."/>
            <person name="Renault P."/>
            <person name="Dupont J."/>
            <person name="Gouzy J."/>
            <person name="Branca A."/>
            <person name="Abraham A.L."/>
            <person name="Ceppi M."/>
            <person name="Conseiller E."/>
            <person name="Debuchy R."/>
            <person name="Malagnac F."/>
            <person name="Goarin A."/>
            <person name="Silar P."/>
            <person name="Lacoste S."/>
            <person name="Sallet E."/>
            <person name="Bensimon A."/>
            <person name="Giraud T."/>
            <person name="Brygoo Y."/>
        </authorList>
    </citation>
    <scope>NUCLEOTIDE SEQUENCE [LARGE SCALE GENOMIC DNA]</scope>
    <source>
        <strain evidence="4">FM 013</strain>
    </source>
</reference>
<dbReference type="Gene3D" id="3.40.50.720">
    <property type="entry name" value="NAD(P)-binding Rossmann-like Domain"/>
    <property type="match status" value="1"/>
</dbReference>
<dbReference type="GO" id="GO:0000166">
    <property type="term" value="F:nucleotide binding"/>
    <property type="evidence" value="ECO:0007669"/>
    <property type="project" value="InterPro"/>
</dbReference>
<keyword evidence="4" id="KW-1185">Reference proteome</keyword>
<dbReference type="EMBL" id="HG793188">
    <property type="protein sequence ID" value="CRL30612.1"/>
    <property type="molecule type" value="Genomic_DNA"/>
</dbReference>
<evidence type="ECO:0000313" key="4">
    <source>
        <dbReference type="Proteomes" id="UP000053732"/>
    </source>
</evidence>
<dbReference type="InterPro" id="IPR036291">
    <property type="entry name" value="NAD(P)-bd_dom_sf"/>
</dbReference>
<dbReference type="InterPro" id="IPR000683">
    <property type="entry name" value="Gfo/Idh/MocA-like_OxRdtase_N"/>
</dbReference>
<dbReference type="SUPFAM" id="SSF51735">
    <property type="entry name" value="NAD(P)-binding Rossmann-fold domains"/>
    <property type="match status" value="1"/>
</dbReference>
<name>A0A0G4PW94_PENC3</name>
<dbReference type="Proteomes" id="UP000053732">
    <property type="component" value="Unassembled WGS sequence"/>
</dbReference>
<evidence type="ECO:0000259" key="1">
    <source>
        <dbReference type="Pfam" id="PF01408"/>
    </source>
</evidence>
<dbReference type="InterPro" id="IPR051317">
    <property type="entry name" value="Gfo/Idh/MocA_oxidoreduct"/>
</dbReference>
<dbReference type="PANTHER" id="PTHR43708:SF1">
    <property type="entry name" value="GALACTOSE_LACTOSE METABOLISM REGULATORY PROTEIN GAL80"/>
    <property type="match status" value="1"/>
</dbReference>
<dbReference type="SUPFAM" id="SSF55347">
    <property type="entry name" value="Glyceraldehyde-3-phosphate dehydrogenase-like, C-terminal domain"/>
    <property type="match status" value="1"/>
</dbReference>
<feature type="domain" description="Gal80p-like C-terminal" evidence="2">
    <location>
        <begin position="138"/>
        <end position="284"/>
    </location>
</feature>
<dbReference type="Pfam" id="PF22685">
    <property type="entry name" value="Gal80p_C-like"/>
    <property type="match status" value="1"/>
</dbReference>
<dbReference type="PANTHER" id="PTHR43708">
    <property type="entry name" value="CONSERVED EXPRESSED OXIDOREDUCTASE (EUROFUNG)"/>
    <property type="match status" value="1"/>
</dbReference>
<organism evidence="3 4">
    <name type="scientific">Penicillium camemberti (strain FM 013)</name>
    <dbReference type="NCBI Taxonomy" id="1429867"/>
    <lineage>
        <taxon>Eukaryota</taxon>
        <taxon>Fungi</taxon>
        <taxon>Dikarya</taxon>
        <taxon>Ascomycota</taxon>
        <taxon>Pezizomycotina</taxon>
        <taxon>Eurotiomycetes</taxon>
        <taxon>Eurotiomycetidae</taxon>
        <taxon>Eurotiales</taxon>
        <taxon>Aspergillaceae</taxon>
        <taxon>Penicillium</taxon>
    </lineage>
</organism>
<evidence type="ECO:0000259" key="2">
    <source>
        <dbReference type="Pfam" id="PF22685"/>
    </source>
</evidence>
<sequence>MSDPIRIALFGLSADPKAWANGTHLPALKNNPHYRIVALVNSSVSSAQAAIEKHGLDADVKAYDNPQDAADDPNVDLAVISVNVASHYKLVKPCILAGKDIFVEWPLAANTQEAKELTELAKLHQVKNMVGLQERIDPCFLKIKEIIDSGKIGNTLNTTINACGMVLGPGPVHQRIQYFLDDESGGNLLTIPFLHLMDGVFSILGKPKNFQTLLHKGMPPRNIVDDDGKVVVADYDGTAHDQIAFHGILQGGTMITMQYRQGGTMDQGLRWYIYGTKGEIEIKSSQPYIAFMPESVQIRVHEWAADTITDVPVVRPAHFPSELQGASIDLYGLYEAFRGDEVEKFASFEDAVEMHAFLDEVRSKDKERAV</sequence>
<protein>
    <submittedName>
        <fullName evidence="3">NAD(P)-binding domain</fullName>
    </submittedName>
</protein>
<accession>A0A0G4PW94</accession>
<dbReference type="AlphaFoldDB" id="A0A0G4PW94"/>
<dbReference type="Gene3D" id="3.30.360.10">
    <property type="entry name" value="Dihydrodipicolinate Reductase, domain 2"/>
    <property type="match status" value="1"/>
</dbReference>
<dbReference type="InterPro" id="IPR055080">
    <property type="entry name" value="Gal80p-like_C"/>
</dbReference>